<sequence>MDIGELFKSQFNQMRKEDQAKYFLMKVEKVQIASNNSDSFRAIGTRVDNGAAVAVTSQKSSSGQHLPEVGGILRADKVSRLPPNPKLSQLTLYKAEYFHAYGQDELCLRAIVQAEKPRTNSQTQMQSAQVHAFDIESNVQQLNAAKIIAELDRVVFTALKPWAAKHKSKITHDVKDSPVWGDGKTAKPGLTPFAVIRFEGQSFKVYGTGMIKEGPENAPKYRLPKDSEILSRIQANANINNLKSIAASLPEAALSKLDIYVIPGLSITVGRDSLNDYIRIPEAFDWINQDKLDGDGKPTIQAGFRLADIHVKESRKGRMMAVNAVPAAGGNLTKSIPLTKLEREARAQAQQSAPASAAQSQSAQQATQPPTKTKEAAKAVRQQAPNERATKISRSPAPTSAAPAPEPQFDEEMAPNAFDEPGAGFDDEPTGFEDDFESFAQDLAAMEMMDSTSPQGVSDDQDVESLLNEAAARQSMRRSRPSM</sequence>
<accession>A0A2X2DW98</accession>
<dbReference type="Proteomes" id="UP000638986">
    <property type="component" value="Unassembled WGS sequence"/>
</dbReference>
<feature type="region of interest" description="Disordered" evidence="1">
    <location>
        <begin position="344"/>
        <end position="434"/>
    </location>
</feature>
<reference evidence="3 4" key="1">
    <citation type="submission" date="2018-06" db="EMBL/GenBank/DDBJ databases">
        <authorList>
            <consortium name="Pathogen Informatics"/>
            <person name="Doyle S."/>
        </authorList>
    </citation>
    <scope>NUCLEOTIDE SEQUENCE [LARGE SCALE GENOMIC DNA]</scope>
    <source>
        <strain evidence="3 4">NCTC11842</strain>
    </source>
</reference>
<dbReference type="RefSeq" id="WP_112297453.1">
    <property type="nucleotide sequence ID" value="NZ_JAAMQY010000010.1"/>
</dbReference>
<gene>
    <name evidence="2" type="ORF">I5Q09_19745</name>
    <name evidence="3" type="ORF">NCTC11842_00124</name>
</gene>
<feature type="compositionally biased region" description="Acidic residues" evidence="1">
    <location>
        <begin position="425"/>
        <end position="434"/>
    </location>
</feature>
<evidence type="ECO:0000313" key="5">
    <source>
        <dbReference type="Proteomes" id="UP000638986"/>
    </source>
</evidence>
<dbReference type="EMBL" id="UAUF01000002">
    <property type="protein sequence ID" value="SPY99979.1"/>
    <property type="molecule type" value="Genomic_DNA"/>
</dbReference>
<protein>
    <submittedName>
        <fullName evidence="3">Uncharacterized protein</fullName>
    </submittedName>
</protein>
<feature type="compositionally biased region" description="Low complexity" evidence="1">
    <location>
        <begin position="347"/>
        <end position="371"/>
    </location>
</feature>
<proteinExistence type="predicted"/>
<evidence type="ECO:0000313" key="3">
    <source>
        <dbReference type="EMBL" id="SPY99979.1"/>
    </source>
</evidence>
<dbReference type="AlphaFoldDB" id="A0A2X2DW98"/>
<organism evidence="3 4">
    <name type="scientific">Pseudomonas luteola</name>
    <dbReference type="NCBI Taxonomy" id="47886"/>
    <lineage>
        <taxon>Bacteria</taxon>
        <taxon>Pseudomonadati</taxon>
        <taxon>Pseudomonadota</taxon>
        <taxon>Gammaproteobacteria</taxon>
        <taxon>Pseudomonadales</taxon>
        <taxon>Pseudomonadaceae</taxon>
        <taxon>Pseudomonas</taxon>
    </lineage>
</organism>
<evidence type="ECO:0000313" key="4">
    <source>
        <dbReference type="Proteomes" id="UP000250443"/>
    </source>
</evidence>
<dbReference type="Proteomes" id="UP000250443">
    <property type="component" value="Unassembled WGS sequence"/>
</dbReference>
<name>A0A2X2DW98_PSELU</name>
<reference evidence="2 5" key="2">
    <citation type="submission" date="2020-11" db="EMBL/GenBank/DDBJ databases">
        <title>Enhanced detection system for hospital associated transmission using whole genome sequencing surveillance.</title>
        <authorList>
            <person name="Harrison L.H."/>
            <person name="Van Tyne D."/>
            <person name="Marsh J.W."/>
            <person name="Griffith M.P."/>
            <person name="Snyder D.J."/>
            <person name="Cooper V.S."/>
            <person name="Mustapha M."/>
        </authorList>
    </citation>
    <scope>NUCLEOTIDE SEQUENCE [LARGE SCALE GENOMIC DNA]</scope>
    <source>
        <strain evidence="2 5">PSB00013</strain>
    </source>
</reference>
<evidence type="ECO:0000256" key="1">
    <source>
        <dbReference type="SAM" id="MobiDB-lite"/>
    </source>
</evidence>
<dbReference type="EMBL" id="JADTXM010000015">
    <property type="protein sequence ID" value="MBH3440920.1"/>
    <property type="molecule type" value="Genomic_DNA"/>
</dbReference>
<evidence type="ECO:0000313" key="2">
    <source>
        <dbReference type="EMBL" id="MBH3440920.1"/>
    </source>
</evidence>